<name>A0ABV5FQX2_9FLAO</name>
<keyword evidence="3" id="KW-1185">Reference proteome</keyword>
<gene>
    <name evidence="2" type="ORF">ACFFUQ_18175</name>
</gene>
<accession>A0ABV5FQX2</accession>
<dbReference type="EMBL" id="JBHMEX010000058">
    <property type="protein sequence ID" value="MFB9065949.1"/>
    <property type="molecule type" value="Genomic_DNA"/>
</dbReference>
<organism evidence="2 3">
    <name type="scientific">Flavobacterium branchiarum</name>
    <dbReference type="NCBI Taxonomy" id="1114870"/>
    <lineage>
        <taxon>Bacteria</taxon>
        <taxon>Pseudomonadati</taxon>
        <taxon>Bacteroidota</taxon>
        <taxon>Flavobacteriia</taxon>
        <taxon>Flavobacteriales</taxon>
        <taxon>Flavobacteriaceae</taxon>
        <taxon>Flavobacterium</taxon>
    </lineage>
</organism>
<sequence length="116" mass="13044">MGFFDGQLEKIKVRAKTEVEGLLLNNETIEHFYIVKEDYCAVTNKRLIFVDNSISSKKATSGIPFNKINVVSLKRGGTLSISKEVIVLVGSKEFEIDLYSAEDAIEIFKLISERIV</sequence>
<evidence type="ECO:0000259" key="1">
    <source>
        <dbReference type="Pfam" id="PF08000"/>
    </source>
</evidence>
<proteinExistence type="predicted"/>
<dbReference type="Proteomes" id="UP001589589">
    <property type="component" value="Unassembled WGS sequence"/>
</dbReference>
<reference evidence="2 3" key="1">
    <citation type="submission" date="2024-09" db="EMBL/GenBank/DDBJ databases">
        <authorList>
            <person name="Sun Q."/>
            <person name="Mori K."/>
        </authorList>
    </citation>
    <scope>NUCLEOTIDE SEQUENCE [LARGE SCALE GENOMIC DNA]</scope>
    <source>
        <strain evidence="2 3">CECT 7908</strain>
    </source>
</reference>
<evidence type="ECO:0000313" key="3">
    <source>
        <dbReference type="Proteomes" id="UP001589589"/>
    </source>
</evidence>
<dbReference type="RefSeq" id="WP_290260004.1">
    <property type="nucleotide sequence ID" value="NZ_JAUFQQ010000003.1"/>
</dbReference>
<evidence type="ECO:0000313" key="2">
    <source>
        <dbReference type="EMBL" id="MFB9065949.1"/>
    </source>
</evidence>
<comment type="caution">
    <text evidence="2">The sequence shown here is derived from an EMBL/GenBank/DDBJ whole genome shotgun (WGS) entry which is preliminary data.</text>
</comment>
<feature type="domain" description="Bacterial Pleckstrin homology" evidence="1">
    <location>
        <begin position="13"/>
        <end position="113"/>
    </location>
</feature>
<dbReference type="SUPFAM" id="SSF50729">
    <property type="entry name" value="PH domain-like"/>
    <property type="match status" value="1"/>
</dbReference>
<protein>
    <submittedName>
        <fullName evidence="2">PH domain-containing protein</fullName>
    </submittedName>
</protein>
<dbReference type="Pfam" id="PF08000">
    <property type="entry name" value="bPH_1"/>
    <property type="match status" value="1"/>
</dbReference>
<dbReference type="InterPro" id="IPR037063">
    <property type="entry name" value="PHb_sf"/>
</dbReference>
<dbReference type="InterPro" id="IPR012544">
    <property type="entry name" value="PHb"/>
</dbReference>
<dbReference type="Gene3D" id="2.30.29.50">
    <property type="entry name" value="Bacterial Pleckstrin homology domain"/>
    <property type="match status" value="1"/>
</dbReference>